<evidence type="ECO:0000313" key="3">
    <source>
        <dbReference type="Proteomes" id="UP001646157"/>
    </source>
</evidence>
<feature type="transmembrane region" description="Helical" evidence="1">
    <location>
        <begin position="102"/>
        <end position="127"/>
    </location>
</feature>
<sequence>MMKSLLLAEMIKIKRRAVWLLVFLGPIGIVGIQGLNYGIRYEYLVKPESDVWGDLLMNLNMFVPITLLLGIAIITSLNSSIEHQTNTWKQILVLPVSRKSIFFVKFLLNSFLLLLSSLLLVGGTILLGVLLKFGYDFPMVAILKNSFFPFFAALPVLALQLWLSIVVSNQGVALTVGILGAIASTFFRLPEWIPYSWLSFQNEEYVLNISLGLLTGLLVFIMGALHFSTKDVN</sequence>
<keyword evidence="3" id="KW-1185">Reference proteome</keyword>
<feature type="transmembrane region" description="Helical" evidence="1">
    <location>
        <begin position="205"/>
        <end position="227"/>
    </location>
</feature>
<gene>
    <name evidence="2" type="ORF">JOC86_001730</name>
</gene>
<reference evidence="2 3" key="1">
    <citation type="submission" date="2021-01" db="EMBL/GenBank/DDBJ databases">
        <title>Genomic Encyclopedia of Type Strains, Phase IV (KMG-IV): sequencing the most valuable type-strain genomes for metagenomic binning, comparative biology and taxonomic classification.</title>
        <authorList>
            <person name="Goeker M."/>
        </authorList>
    </citation>
    <scope>NUCLEOTIDE SEQUENCE [LARGE SCALE GENOMIC DNA]</scope>
    <source>
        <strain evidence="2 3">DSM 24834</strain>
    </source>
</reference>
<evidence type="ECO:0000313" key="2">
    <source>
        <dbReference type="EMBL" id="MBM7585188.1"/>
    </source>
</evidence>
<feature type="transmembrane region" description="Helical" evidence="1">
    <location>
        <begin position="147"/>
        <end position="165"/>
    </location>
</feature>
<keyword evidence="1" id="KW-0812">Transmembrane</keyword>
<accession>A0ABS2NBH6</accession>
<protein>
    <recommendedName>
        <fullName evidence="4">Permease</fullName>
    </recommendedName>
</protein>
<feature type="transmembrane region" description="Helical" evidence="1">
    <location>
        <begin position="59"/>
        <end position="81"/>
    </location>
</feature>
<feature type="transmembrane region" description="Helical" evidence="1">
    <location>
        <begin position="172"/>
        <end position="193"/>
    </location>
</feature>
<dbReference type="Pfam" id="PF12730">
    <property type="entry name" value="ABC2_membrane_4"/>
    <property type="match status" value="1"/>
</dbReference>
<proteinExistence type="predicted"/>
<comment type="caution">
    <text evidence="2">The sequence shown here is derived from an EMBL/GenBank/DDBJ whole genome shotgun (WGS) entry which is preliminary data.</text>
</comment>
<feature type="transmembrane region" description="Helical" evidence="1">
    <location>
        <begin position="20"/>
        <end position="39"/>
    </location>
</feature>
<dbReference type="CDD" id="cd21809">
    <property type="entry name" value="ABC-2_lan_permease-like"/>
    <property type="match status" value="1"/>
</dbReference>
<keyword evidence="1" id="KW-1133">Transmembrane helix</keyword>
<dbReference type="RefSeq" id="WP_205170600.1">
    <property type="nucleotide sequence ID" value="NZ_JAFBDZ010000002.1"/>
</dbReference>
<dbReference type="Proteomes" id="UP001646157">
    <property type="component" value="Unassembled WGS sequence"/>
</dbReference>
<organism evidence="2 3">
    <name type="scientific">Rossellomorea pakistanensis</name>
    <dbReference type="NCBI Taxonomy" id="992288"/>
    <lineage>
        <taxon>Bacteria</taxon>
        <taxon>Bacillati</taxon>
        <taxon>Bacillota</taxon>
        <taxon>Bacilli</taxon>
        <taxon>Bacillales</taxon>
        <taxon>Bacillaceae</taxon>
        <taxon>Rossellomorea</taxon>
    </lineage>
</organism>
<keyword evidence="1" id="KW-0472">Membrane</keyword>
<dbReference type="EMBL" id="JAFBDZ010000002">
    <property type="protein sequence ID" value="MBM7585188.1"/>
    <property type="molecule type" value="Genomic_DNA"/>
</dbReference>
<evidence type="ECO:0008006" key="4">
    <source>
        <dbReference type="Google" id="ProtNLM"/>
    </source>
</evidence>
<name>A0ABS2NBH6_9BACI</name>
<evidence type="ECO:0000256" key="1">
    <source>
        <dbReference type="SAM" id="Phobius"/>
    </source>
</evidence>